<keyword evidence="4 7" id="KW-0812">Transmembrane</keyword>
<dbReference type="AlphaFoldDB" id="A0A518GHK2"/>
<sequence length="247" mass="27232">MSPWRALYPVIMLVGLGLSYWALRRRYAKSPLDEEQRTAIGLAAFMGAMLGAKAPFLLSAGTLLTTSWTWLGDGKTILGGIFGGYLAVELTKWFMKIRVRTGDHFAVPVAMAVATGRLGCFVSGCCFGVATQLPWGISFPTSGDLLPRHPTQLYEFAFHATAVAILLVLEGRNLWVGYRLSLYLSSYLVYRFLTEWIRPEPHGWWGLTAYQWACLGLLVLLLYANLRQPSSQSAGSPAPPLNDPDSP</sequence>
<evidence type="ECO:0000313" key="9">
    <source>
        <dbReference type="Proteomes" id="UP000318017"/>
    </source>
</evidence>
<feature type="transmembrane region" description="Helical" evidence="7">
    <location>
        <begin position="77"/>
        <end position="95"/>
    </location>
</feature>
<keyword evidence="8" id="KW-0328">Glycosyltransferase</keyword>
<dbReference type="KEGG" id="ahel:Q31a_64750"/>
<dbReference type="GO" id="GO:0008961">
    <property type="term" value="F:phosphatidylglycerol-prolipoprotein diacylglyceryl transferase activity"/>
    <property type="evidence" value="ECO:0007669"/>
    <property type="project" value="InterPro"/>
</dbReference>
<name>A0A518GHK2_9BACT</name>
<feature type="transmembrane region" description="Helical" evidence="7">
    <location>
        <begin position="205"/>
        <end position="224"/>
    </location>
</feature>
<evidence type="ECO:0000256" key="3">
    <source>
        <dbReference type="ARBA" id="ARBA00022679"/>
    </source>
</evidence>
<dbReference type="Pfam" id="PF01790">
    <property type="entry name" value="LGT"/>
    <property type="match status" value="1"/>
</dbReference>
<keyword evidence="3 8" id="KW-0808">Transferase</keyword>
<dbReference type="RefSeq" id="WP_197355931.1">
    <property type="nucleotide sequence ID" value="NZ_CP036298.1"/>
</dbReference>
<evidence type="ECO:0000256" key="7">
    <source>
        <dbReference type="SAM" id="Phobius"/>
    </source>
</evidence>
<organism evidence="8 9">
    <name type="scientific">Aureliella helgolandensis</name>
    <dbReference type="NCBI Taxonomy" id="2527968"/>
    <lineage>
        <taxon>Bacteria</taxon>
        <taxon>Pseudomonadati</taxon>
        <taxon>Planctomycetota</taxon>
        <taxon>Planctomycetia</taxon>
        <taxon>Pirellulales</taxon>
        <taxon>Pirellulaceae</taxon>
        <taxon>Aureliella</taxon>
    </lineage>
</organism>
<reference evidence="8 9" key="1">
    <citation type="submission" date="2019-02" db="EMBL/GenBank/DDBJ databases">
        <title>Deep-cultivation of Planctomycetes and their phenomic and genomic characterization uncovers novel biology.</title>
        <authorList>
            <person name="Wiegand S."/>
            <person name="Jogler M."/>
            <person name="Boedeker C."/>
            <person name="Pinto D."/>
            <person name="Vollmers J."/>
            <person name="Rivas-Marin E."/>
            <person name="Kohn T."/>
            <person name="Peeters S.H."/>
            <person name="Heuer A."/>
            <person name="Rast P."/>
            <person name="Oberbeckmann S."/>
            <person name="Bunk B."/>
            <person name="Jeske O."/>
            <person name="Meyerdierks A."/>
            <person name="Storesund J.E."/>
            <person name="Kallscheuer N."/>
            <person name="Luecker S."/>
            <person name="Lage O.M."/>
            <person name="Pohl T."/>
            <person name="Merkel B.J."/>
            <person name="Hornburger P."/>
            <person name="Mueller R.-W."/>
            <person name="Bruemmer F."/>
            <person name="Labrenz M."/>
            <person name="Spormann A.M."/>
            <person name="Op den Camp H."/>
            <person name="Overmann J."/>
            <person name="Amann R."/>
            <person name="Jetten M.S.M."/>
            <person name="Mascher T."/>
            <person name="Medema M.H."/>
            <person name="Devos D.P."/>
            <person name="Kaster A.-K."/>
            <person name="Ovreas L."/>
            <person name="Rohde M."/>
            <person name="Galperin M.Y."/>
            <person name="Jogler C."/>
        </authorList>
    </citation>
    <scope>NUCLEOTIDE SEQUENCE [LARGE SCALE GENOMIC DNA]</scope>
    <source>
        <strain evidence="8 9">Q31a</strain>
    </source>
</reference>
<keyword evidence="2" id="KW-1003">Cell membrane</keyword>
<dbReference type="InterPro" id="IPR001640">
    <property type="entry name" value="Lgt"/>
</dbReference>
<keyword evidence="8" id="KW-0449">Lipoprotein</keyword>
<dbReference type="PANTHER" id="PTHR30589">
    <property type="entry name" value="PROLIPOPROTEIN DIACYLGLYCERYL TRANSFERASE"/>
    <property type="match status" value="1"/>
</dbReference>
<dbReference type="GO" id="GO:0005886">
    <property type="term" value="C:plasma membrane"/>
    <property type="evidence" value="ECO:0007669"/>
    <property type="project" value="InterPro"/>
</dbReference>
<dbReference type="GO" id="GO:0042158">
    <property type="term" value="P:lipoprotein biosynthetic process"/>
    <property type="evidence" value="ECO:0007669"/>
    <property type="project" value="InterPro"/>
</dbReference>
<dbReference type="EC" id="2.4.99.-" evidence="8"/>
<gene>
    <name evidence="8" type="primary">lgt_2</name>
    <name evidence="8" type="ORF">Q31a_64750</name>
</gene>
<evidence type="ECO:0000256" key="5">
    <source>
        <dbReference type="ARBA" id="ARBA00022989"/>
    </source>
</evidence>
<protein>
    <submittedName>
        <fullName evidence="8">Prolipoprotein diacylglyceryl transferase</fullName>
        <ecNumber evidence="8">2.4.99.-</ecNumber>
    </submittedName>
</protein>
<feature type="transmembrane region" description="Helical" evidence="7">
    <location>
        <begin position="6"/>
        <end position="23"/>
    </location>
</feature>
<dbReference type="Proteomes" id="UP000318017">
    <property type="component" value="Chromosome"/>
</dbReference>
<evidence type="ECO:0000256" key="1">
    <source>
        <dbReference type="ARBA" id="ARBA00007150"/>
    </source>
</evidence>
<feature type="transmembrane region" description="Helical" evidence="7">
    <location>
        <begin position="107"/>
        <end position="131"/>
    </location>
</feature>
<keyword evidence="9" id="KW-1185">Reference proteome</keyword>
<feature type="transmembrane region" description="Helical" evidence="7">
    <location>
        <begin position="44"/>
        <end position="71"/>
    </location>
</feature>
<keyword evidence="5 7" id="KW-1133">Transmembrane helix</keyword>
<evidence type="ECO:0000256" key="4">
    <source>
        <dbReference type="ARBA" id="ARBA00022692"/>
    </source>
</evidence>
<feature type="transmembrane region" description="Helical" evidence="7">
    <location>
        <begin position="151"/>
        <end position="169"/>
    </location>
</feature>
<comment type="similarity">
    <text evidence="1">Belongs to the Lgt family.</text>
</comment>
<accession>A0A518GHK2</accession>
<evidence type="ECO:0000256" key="2">
    <source>
        <dbReference type="ARBA" id="ARBA00022475"/>
    </source>
</evidence>
<dbReference type="PANTHER" id="PTHR30589:SF0">
    <property type="entry name" value="PHOSPHATIDYLGLYCEROL--PROLIPOPROTEIN DIACYLGLYCERYL TRANSFERASE"/>
    <property type="match status" value="1"/>
</dbReference>
<proteinExistence type="inferred from homology"/>
<evidence type="ECO:0000256" key="6">
    <source>
        <dbReference type="ARBA" id="ARBA00023136"/>
    </source>
</evidence>
<evidence type="ECO:0000313" key="8">
    <source>
        <dbReference type="EMBL" id="QDV28082.1"/>
    </source>
</evidence>
<dbReference type="EMBL" id="CP036298">
    <property type="protein sequence ID" value="QDV28082.1"/>
    <property type="molecule type" value="Genomic_DNA"/>
</dbReference>
<keyword evidence="6 7" id="KW-0472">Membrane</keyword>
<feature type="transmembrane region" description="Helical" evidence="7">
    <location>
        <begin position="176"/>
        <end position="193"/>
    </location>
</feature>